<dbReference type="VEuPathDB" id="AmoebaDB:KM1_058440"/>
<dbReference type="InterPro" id="IPR030392">
    <property type="entry name" value="S74_ICA"/>
</dbReference>
<dbReference type="eggNOG" id="ENOG502RFX3">
    <property type="taxonomic scope" value="Eukaryota"/>
</dbReference>
<keyword evidence="2" id="KW-0812">Transmembrane</keyword>
<evidence type="ECO:0000313" key="4">
    <source>
        <dbReference type="EMBL" id="GAT92919.1"/>
    </source>
</evidence>
<feature type="transmembrane region" description="Helical" evidence="2">
    <location>
        <begin position="372"/>
        <end position="395"/>
    </location>
</feature>
<feature type="domain" description="Peptidase S74" evidence="3">
    <location>
        <begin position="237"/>
        <end position="329"/>
    </location>
</feature>
<dbReference type="VEuPathDB" id="AmoebaDB:EHI7A_036770"/>
<dbReference type="Gene3D" id="1.10.10.10">
    <property type="entry name" value="Winged helix-like DNA-binding domain superfamily/Winged helix DNA-binding domain"/>
    <property type="match status" value="1"/>
</dbReference>
<gene>
    <name evidence="4" type="ORF">CL6EHI_142010</name>
</gene>
<keyword evidence="2" id="KW-1133">Transmembrane helix</keyword>
<protein>
    <recommendedName>
        <fullName evidence="3">Peptidase S74 domain-containing protein</fullName>
    </recommendedName>
</protein>
<feature type="transmembrane region" description="Helical" evidence="2">
    <location>
        <begin position="477"/>
        <end position="497"/>
    </location>
</feature>
<dbReference type="InterPro" id="IPR036388">
    <property type="entry name" value="WH-like_DNA-bd_sf"/>
</dbReference>
<keyword evidence="2" id="KW-0472">Membrane</keyword>
<evidence type="ECO:0000256" key="2">
    <source>
        <dbReference type="SAM" id="Phobius"/>
    </source>
</evidence>
<dbReference type="Proteomes" id="UP000078387">
    <property type="component" value="Unassembled WGS sequence"/>
</dbReference>
<evidence type="ECO:0000256" key="1">
    <source>
        <dbReference type="SAM" id="MobiDB-lite"/>
    </source>
</evidence>
<reference evidence="4 5" key="1">
    <citation type="submission" date="2016-05" db="EMBL/GenBank/DDBJ databases">
        <title>First whole genome sequencing of Entamoeba histolytica HM1:IMSS-clone-6.</title>
        <authorList>
            <person name="Mukherjee Avik.K."/>
            <person name="Izumyama S."/>
            <person name="Nakada-Tsukui K."/>
            <person name="Nozaki T."/>
        </authorList>
    </citation>
    <scope>NUCLEOTIDE SEQUENCE [LARGE SCALE GENOMIC DNA]</scope>
    <source>
        <strain evidence="4 5">HM1:IMSS clone 6</strain>
    </source>
</reference>
<organism evidence="4 5">
    <name type="scientific">Entamoeba histolytica</name>
    <dbReference type="NCBI Taxonomy" id="5759"/>
    <lineage>
        <taxon>Eukaryota</taxon>
        <taxon>Amoebozoa</taxon>
        <taxon>Evosea</taxon>
        <taxon>Archamoebae</taxon>
        <taxon>Mastigamoebida</taxon>
        <taxon>Entamoebidae</taxon>
        <taxon>Entamoeba</taxon>
    </lineage>
</organism>
<accession>A0A175JGV2</accession>
<feature type="region of interest" description="Disordered" evidence="1">
    <location>
        <begin position="1"/>
        <end position="21"/>
    </location>
</feature>
<dbReference type="VEuPathDB" id="AmoebaDB:EHI5A_046920"/>
<sequence length="679" mass="77331">MNQSSPPLVLVESEQIPRTQNQRKKNWKCTFPKCEEAPKTRYNCYAHVWDAHLRTELSKPGKNPNNLLLTTFKLSPQKDDIKRLCEDYMIKLIDKYPPTKIKKKIIINNNDGDNNLQYPFAFDPNSKSFDNEIHTNSSSNSVINNETTPSRSIESVPISYSGAPLAIDTPIGIEMQPTPIKQNINTNEIQQMIKIPSTGDYQISPEDFIKIEKINENLRQLHVLGEIFAENGFLVRSDARSKTDIEEIHNSLNGILSLVGVSYSYKNDSDNKKYGFVAQDVQKIYPDLVKEDDTGKLTVDYLGIIPLLVEALKEIHNNAQGLREIEEINGVSKKVDCAITQLEKVLFEMNCNNPQREEKSKFIQWKIRMMHIFGPISFLIFSCLFSTITCIIIAIIFPSMYFLMGITILLSIILWIFVLINKTEVMNFLKTKKAFFPIKNNINFKWRLSQYITWYIVFSLLMSMLMLSIIIGYHVITLVSCYILGVIISLVICYFINKASYRFGLPYQYSFIVLVIFQAICIAVIILCTVYQPFYEGKNFGDDSQYVVHLSDNVEVRHVTMPQISWNCFSPKIISEPYLPNGLSFNTSQKLFCLSHPFLMGIPHGDIVDSVVKVSLQCNGIVLLDYPTLTFKTCAKNTDPGLCSINSCGYCRSSKSSFCGICDDYFTKQCQSVAGISNC</sequence>
<dbReference type="AlphaFoldDB" id="A0A175JGV2"/>
<dbReference type="VEuPathDB" id="AmoebaDB:EHI_142010"/>
<comment type="caution">
    <text evidence="4">The sequence shown here is derived from an EMBL/GenBank/DDBJ whole genome shotgun (WGS) entry which is preliminary data.</text>
</comment>
<dbReference type="PROSITE" id="PS51688">
    <property type="entry name" value="ICA"/>
    <property type="match status" value="1"/>
</dbReference>
<dbReference type="Pfam" id="PF13884">
    <property type="entry name" value="Peptidase_S74"/>
    <property type="match status" value="1"/>
</dbReference>
<dbReference type="PANTHER" id="PTHR13029:SF21">
    <property type="entry name" value="PEPTIDASE S74 DOMAIN-CONTAINING PROTEIN"/>
    <property type="match status" value="1"/>
</dbReference>
<evidence type="ECO:0000259" key="3">
    <source>
        <dbReference type="PROSITE" id="PS51688"/>
    </source>
</evidence>
<evidence type="ECO:0000313" key="5">
    <source>
        <dbReference type="Proteomes" id="UP000078387"/>
    </source>
</evidence>
<feature type="transmembrane region" description="Helical" evidence="2">
    <location>
        <begin position="509"/>
        <end position="534"/>
    </location>
</feature>
<feature type="transmembrane region" description="Helical" evidence="2">
    <location>
        <begin position="452"/>
        <end position="471"/>
    </location>
</feature>
<dbReference type="VEuPathDB" id="AmoebaDB:EHI8A_036090"/>
<dbReference type="InterPro" id="IPR051577">
    <property type="entry name" value="MRF-like"/>
</dbReference>
<feature type="transmembrane region" description="Helical" evidence="2">
    <location>
        <begin position="401"/>
        <end position="420"/>
    </location>
</feature>
<proteinExistence type="predicted"/>
<dbReference type="EMBL" id="BDEQ01000001">
    <property type="protein sequence ID" value="GAT92919.1"/>
    <property type="molecule type" value="Genomic_DNA"/>
</dbReference>
<name>A0A175JGV2_ENTHI</name>
<dbReference type="VEuPathDB" id="AmoebaDB:EHI5A_046930"/>
<dbReference type="PANTHER" id="PTHR13029">
    <property type="match status" value="1"/>
</dbReference>